<dbReference type="InterPro" id="IPR002811">
    <property type="entry name" value="Asp_DH"/>
</dbReference>
<evidence type="ECO:0000313" key="10">
    <source>
        <dbReference type="Proteomes" id="UP000325161"/>
    </source>
</evidence>
<evidence type="ECO:0000313" key="9">
    <source>
        <dbReference type="EMBL" id="QEI08161.1"/>
    </source>
</evidence>
<keyword evidence="4 6" id="KW-0560">Oxidoreductase</keyword>
<accession>A0A5C0B5P2</accession>
<comment type="catalytic activity">
    <reaction evidence="6">
        <text>L-aspartate + NAD(+) + H2O = oxaloacetate + NH4(+) + NADH + H(+)</text>
        <dbReference type="Rhea" id="RHEA:11788"/>
        <dbReference type="ChEBI" id="CHEBI:15377"/>
        <dbReference type="ChEBI" id="CHEBI:15378"/>
        <dbReference type="ChEBI" id="CHEBI:16452"/>
        <dbReference type="ChEBI" id="CHEBI:28938"/>
        <dbReference type="ChEBI" id="CHEBI:29991"/>
        <dbReference type="ChEBI" id="CHEBI:57540"/>
        <dbReference type="ChEBI" id="CHEBI:57945"/>
        <dbReference type="EC" id="1.4.1.21"/>
    </reaction>
</comment>
<dbReference type="InterPro" id="IPR005106">
    <property type="entry name" value="Asp/hSer_DH_NAD-bd"/>
</dbReference>
<protein>
    <recommendedName>
        <fullName evidence="6">L-aspartate dehydrogenase</fullName>
        <ecNumber evidence="6">1.4.1.21</ecNumber>
    </recommendedName>
</protein>
<dbReference type="GO" id="GO:0009435">
    <property type="term" value="P:NAD+ biosynthetic process"/>
    <property type="evidence" value="ECO:0007669"/>
    <property type="project" value="UniProtKB-UniRule"/>
</dbReference>
<keyword evidence="3 6" id="KW-0521">NADP</keyword>
<evidence type="ECO:0000256" key="4">
    <source>
        <dbReference type="ARBA" id="ARBA00023002"/>
    </source>
</evidence>
<dbReference type="HAMAP" id="MF_01265">
    <property type="entry name" value="NadX"/>
    <property type="match status" value="1"/>
</dbReference>
<evidence type="ECO:0000259" key="7">
    <source>
        <dbReference type="Pfam" id="PF01958"/>
    </source>
</evidence>
<dbReference type="NCBIfam" id="NF009828">
    <property type="entry name" value="PRK13303.1-3"/>
    <property type="match status" value="1"/>
</dbReference>
<dbReference type="AlphaFoldDB" id="A0A5C0B5P2"/>
<dbReference type="PANTHER" id="PTHR31873">
    <property type="entry name" value="L-ASPARTATE DEHYDROGENASE-RELATED"/>
    <property type="match status" value="1"/>
</dbReference>
<evidence type="ECO:0000256" key="2">
    <source>
        <dbReference type="ARBA" id="ARBA00022642"/>
    </source>
</evidence>
<organism evidence="9 10">
    <name type="scientific">Pigmentiphaga aceris</name>
    <dbReference type="NCBI Taxonomy" id="1940612"/>
    <lineage>
        <taxon>Bacteria</taxon>
        <taxon>Pseudomonadati</taxon>
        <taxon>Pseudomonadota</taxon>
        <taxon>Betaproteobacteria</taxon>
        <taxon>Burkholderiales</taxon>
        <taxon>Alcaligenaceae</taxon>
        <taxon>Pigmentiphaga</taxon>
    </lineage>
</organism>
<dbReference type="PIRSF" id="PIRSF005227">
    <property type="entry name" value="Asp_dh_NAD_syn"/>
    <property type="match status" value="1"/>
</dbReference>
<dbReference type="Gene3D" id="3.30.360.10">
    <property type="entry name" value="Dihydrodipicolinate Reductase, domain 2"/>
    <property type="match status" value="1"/>
</dbReference>
<evidence type="ECO:0000256" key="6">
    <source>
        <dbReference type="HAMAP-Rule" id="MF_01265"/>
    </source>
</evidence>
<comment type="catalytic activity">
    <reaction evidence="6">
        <text>L-aspartate + NADP(+) + H2O = oxaloacetate + NH4(+) + NADPH + H(+)</text>
        <dbReference type="Rhea" id="RHEA:11784"/>
        <dbReference type="ChEBI" id="CHEBI:15377"/>
        <dbReference type="ChEBI" id="CHEBI:15378"/>
        <dbReference type="ChEBI" id="CHEBI:16452"/>
        <dbReference type="ChEBI" id="CHEBI:28938"/>
        <dbReference type="ChEBI" id="CHEBI:29991"/>
        <dbReference type="ChEBI" id="CHEBI:57783"/>
        <dbReference type="ChEBI" id="CHEBI:58349"/>
        <dbReference type="EC" id="1.4.1.21"/>
    </reaction>
</comment>
<feature type="domain" description="Aspartate dehydrogenase" evidence="7">
    <location>
        <begin position="165"/>
        <end position="251"/>
    </location>
</feature>
<dbReference type="GO" id="GO:0016639">
    <property type="term" value="F:oxidoreductase activity, acting on the CH-NH2 group of donors, NAD or NADP as acceptor"/>
    <property type="evidence" value="ECO:0007669"/>
    <property type="project" value="UniProtKB-UniRule"/>
</dbReference>
<dbReference type="PANTHER" id="PTHR31873:SF6">
    <property type="entry name" value="ASPARTATE DEHYDROGENASE DOMAIN-CONTAINING PROTEIN"/>
    <property type="match status" value="1"/>
</dbReference>
<comment type="similarity">
    <text evidence="1 6">Belongs to the L-aspartate dehydrogenase family.</text>
</comment>
<dbReference type="EMBL" id="CP043046">
    <property type="protein sequence ID" value="QEI08161.1"/>
    <property type="molecule type" value="Genomic_DNA"/>
</dbReference>
<dbReference type="Pfam" id="PF01958">
    <property type="entry name" value="Asp_DH_C"/>
    <property type="match status" value="1"/>
</dbReference>
<dbReference type="OrthoDB" id="7056904at2"/>
<dbReference type="GO" id="GO:0033735">
    <property type="term" value="F:aspartate dehydrogenase [NAD(P)+] activity"/>
    <property type="evidence" value="ECO:0007669"/>
    <property type="project" value="UniProtKB-EC"/>
</dbReference>
<reference evidence="9 10" key="1">
    <citation type="submission" date="2019-08" db="EMBL/GenBank/DDBJ databases">
        <title>Amphibian skin-associated Pigmentiphaga: genome sequence and occurrence across geography and hosts.</title>
        <authorList>
            <person name="Bletz M.C."/>
            <person name="Bunk B."/>
            <person name="Sproeer C."/>
            <person name="Biwer P."/>
            <person name="Reiter S."/>
            <person name="Rabemananjara F.C.E."/>
            <person name="Schulz S."/>
            <person name="Overmann J."/>
            <person name="Vences M."/>
        </authorList>
    </citation>
    <scope>NUCLEOTIDE SEQUENCE [LARGE SCALE GENOMIC DNA]</scope>
    <source>
        <strain evidence="9 10">Mada1488</strain>
    </source>
</reference>
<feature type="binding site" evidence="6">
    <location>
        <position position="187"/>
    </location>
    <ligand>
        <name>NAD(+)</name>
        <dbReference type="ChEBI" id="CHEBI:57540"/>
    </ligand>
</feature>
<sequence length="264" mass="27867">MRNVLVIGYGAIGKSLIAQLDQEEGGYRWAVWARGNGSPRVDAGRPVTRVTSVTEALAFETDLVVECAGHAAVAAIVPGLLAAGLPTLVCSVGVLADTTIADSLHEAAARGKTWLRLPSGAVGGLDYLRAVAHLDEVGVRYVSRKPPSAWHDELLALNIDPDTLEEEHVLFDGSADGAARRYPKNLNVAATVALNGIGMTRTQVSVVVDPAVSANTHELYIESSAGVAEFRFENNPAPDNPKTSLLTSLSVASEVRTFFQGRAS</sequence>
<dbReference type="InterPro" id="IPR020626">
    <property type="entry name" value="Asp_DH_prok"/>
</dbReference>
<feature type="active site" evidence="6">
    <location>
        <position position="217"/>
    </location>
</feature>
<dbReference type="Pfam" id="PF03447">
    <property type="entry name" value="NAD_binding_3"/>
    <property type="match status" value="1"/>
</dbReference>
<evidence type="ECO:0000259" key="8">
    <source>
        <dbReference type="Pfam" id="PF03447"/>
    </source>
</evidence>
<gene>
    <name evidence="6" type="primary">nadX</name>
    <name evidence="9" type="ORF">FXN63_21690</name>
</gene>
<name>A0A5C0B5P2_9BURK</name>
<evidence type="ECO:0000256" key="1">
    <source>
        <dbReference type="ARBA" id="ARBA00008331"/>
    </source>
</evidence>
<keyword evidence="2 6" id="KW-0662">Pyridine nucleotide biosynthesis</keyword>
<dbReference type="GO" id="GO:0051287">
    <property type="term" value="F:NAD binding"/>
    <property type="evidence" value="ECO:0007669"/>
    <property type="project" value="UniProtKB-UniRule"/>
</dbReference>
<comment type="function">
    <text evidence="6">Specifically catalyzes the NAD or NADP-dependent dehydrogenation of L-aspartate to iminoaspartate.</text>
</comment>
<dbReference type="InterPro" id="IPR036291">
    <property type="entry name" value="NAD(P)-bd_dom_sf"/>
</dbReference>
<feature type="domain" description="Aspartate/homoserine dehydrogenase NAD-binding" evidence="8">
    <location>
        <begin position="8"/>
        <end position="113"/>
    </location>
</feature>
<evidence type="ECO:0000256" key="3">
    <source>
        <dbReference type="ARBA" id="ARBA00022857"/>
    </source>
</evidence>
<dbReference type="InterPro" id="IPR011182">
    <property type="entry name" value="L-Asp_DH"/>
</dbReference>
<dbReference type="Gene3D" id="3.40.50.720">
    <property type="entry name" value="NAD(P)-binding Rossmann-like Domain"/>
    <property type="match status" value="1"/>
</dbReference>
<dbReference type="SUPFAM" id="SSF55347">
    <property type="entry name" value="Glyceraldehyde-3-phosphate dehydrogenase-like, C-terminal domain"/>
    <property type="match status" value="1"/>
</dbReference>
<proteinExistence type="inferred from homology"/>
<dbReference type="SUPFAM" id="SSF51735">
    <property type="entry name" value="NAD(P)-binding Rossmann-fold domains"/>
    <property type="match status" value="1"/>
</dbReference>
<dbReference type="KEGG" id="pacr:FXN63_21690"/>
<dbReference type="EC" id="1.4.1.21" evidence="6"/>
<evidence type="ECO:0000256" key="5">
    <source>
        <dbReference type="ARBA" id="ARBA00023027"/>
    </source>
</evidence>
<dbReference type="GO" id="GO:0050661">
    <property type="term" value="F:NADP binding"/>
    <property type="evidence" value="ECO:0007669"/>
    <property type="project" value="UniProtKB-UniRule"/>
</dbReference>
<dbReference type="RefSeq" id="WP_148817467.1">
    <property type="nucleotide sequence ID" value="NZ_CP043046.1"/>
</dbReference>
<comment type="miscellaneous">
    <text evidence="6">The iminoaspartate product is unstable in aqueous solution and can decompose to oxaloacetate and ammonia.</text>
</comment>
<keyword evidence="5 6" id="KW-0520">NAD</keyword>
<comment type="pathway">
    <text evidence="6">Cofactor biosynthesis; NAD(+) biosynthesis; iminoaspartate from L-aspartate (dehydrogenase route): step 1/1.</text>
</comment>
<keyword evidence="10" id="KW-1185">Reference proteome</keyword>
<feature type="binding site" evidence="6">
    <location>
        <position position="121"/>
    </location>
    <ligand>
        <name>NAD(+)</name>
        <dbReference type="ChEBI" id="CHEBI:57540"/>
    </ligand>
</feature>
<dbReference type="Proteomes" id="UP000325161">
    <property type="component" value="Chromosome"/>
</dbReference>
<dbReference type="UniPathway" id="UPA00253">
    <property type="reaction ID" value="UER00456"/>
</dbReference>